<name>A0A9X6NI89_HYPEX</name>
<evidence type="ECO:0000313" key="3">
    <source>
        <dbReference type="Proteomes" id="UP000192578"/>
    </source>
</evidence>
<dbReference type="EMBL" id="MTYJ01000217">
    <property type="protein sequence ID" value="OWA51191.1"/>
    <property type="molecule type" value="Genomic_DNA"/>
</dbReference>
<keyword evidence="1" id="KW-1133">Transmembrane helix</keyword>
<dbReference type="InterPro" id="IPR028082">
    <property type="entry name" value="Peripla_BP_I"/>
</dbReference>
<reference evidence="3" key="1">
    <citation type="submission" date="2017-01" db="EMBL/GenBank/DDBJ databases">
        <title>Comparative genomics of anhydrobiosis in the tardigrade Hypsibius dujardini.</title>
        <authorList>
            <person name="Yoshida Y."/>
            <person name="Koutsovoulos G."/>
            <person name="Laetsch D."/>
            <person name="Stevens L."/>
            <person name="Kumar S."/>
            <person name="Horikawa D."/>
            <person name="Ishino K."/>
            <person name="Komine S."/>
            <person name="Tomita M."/>
            <person name="Blaxter M."/>
            <person name="Arakawa K."/>
        </authorList>
    </citation>
    <scope>NUCLEOTIDE SEQUENCE [LARGE SCALE GENOMIC DNA]</scope>
    <source>
        <strain evidence="3">Z151</strain>
    </source>
</reference>
<protein>
    <recommendedName>
        <fullName evidence="4">Receptor ligand binding region domain-containing protein</fullName>
    </recommendedName>
</protein>
<dbReference type="AlphaFoldDB" id="A0A9X6NI89"/>
<dbReference type="Proteomes" id="UP000192578">
    <property type="component" value="Unassembled WGS sequence"/>
</dbReference>
<keyword evidence="1" id="KW-0472">Membrane</keyword>
<feature type="transmembrane region" description="Helical" evidence="1">
    <location>
        <begin position="427"/>
        <end position="449"/>
    </location>
</feature>
<proteinExistence type="predicted"/>
<comment type="caution">
    <text evidence="2">The sequence shown here is derived from an EMBL/GenBank/DDBJ whole genome shotgun (WGS) entry which is preliminary data.</text>
</comment>
<dbReference type="SUPFAM" id="SSF53822">
    <property type="entry name" value="Periplasmic binding protein-like I"/>
    <property type="match status" value="1"/>
</dbReference>
<evidence type="ECO:0008006" key="4">
    <source>
        <dbReference type="Google" id="ProtNLM"/>
    </source>
</evidence>
<evidence type="ECO:0000313" key="2">
    <source>
        <dbReference type="EMBL" id="OWA51191.1"/>
    </source>
</evidence>
<sequence length="475" mass="53376">MNVSTDGSIPGRLVQLEVITLAVVYPFMLGGLQYVGPAFASARDDIRVKYPWINLTQTFVVGEKTPHYSDWLSQYENVLAFYYYRARTQKQTADVTAFVTAGGDDMTGFGQFATETDKLLITSVAQTTDFRDKSKWPTWVTTTSNSRTAFRTVYESLSKMFKWSISTVLCDANSNTYFEPFSEYIRQTLLVTSPNAQVNRVISAAELNMTNGEYVVLAFLTFRHVSFGNFGLDVPVNATSVEVLTLKKALKCLLIIEPFPAREGENASEMKSRWRKQSREFDNSTYGVGEAMSPHPSSTYIAMMALAEVVEEIRKHTSLNFNNQRIDQFGGRKIAARFKNRTFTSDKIAAVTIDAVGERMIPMVVTQLDPVTGNITIVLSQDDVQLRMRNTGLIVWSTAWPVPDSPFCGFHGESRACLNTATSTLQYSLAFGVVLLGILVIALLIYLRLNKISKEDGRWWMLERKHFESSQRPVG</sequence>
<keyword evidence="3" id="KW-1185">Reference proteome</keyword>
<evidence type="ECO:0000256" key="1">
    <source>
        <dbReference type="SAM" id="Phobius"/>
    </source>
</evidence>
<keyword evidence="1" id="KW-0812">Transmembrane</keyword>
<dbReference type="Gene3D" id="3.40.50.2300">
    <property type="match status" value="1"/>
</dbReference>
<gene>
    <name evidence="2" type="ORF">BV898_15684</name>
</gene>
<organism evidence="2 3">
    <name type="scientific">Hypsibius exemplaris</name>
    <name type="common">Freshwater tardigrade</name>
    <dbReference type="NCBI Taxonomy" id="2072580"/>
    <lineage>
        <taxon>Eukaryota</taxon>
        <taxon>Metazoa</taxon>
        <taxon>Ecdysozoa</taxon>
        <taxon>Tardigrada</taxon>
        <taxon>Eutardigrada</taxon>
        <taxon>Parachela</taxon>
        <taxon>Hypsibioidea</taxon>
        <taxon>Hypsibiidae</taxon>
        <taxon>Hypsibius</taxon>
    </lineage>
</organism>
<accession>A0A9X6NI89</accession>